<feature type="domain" description="Glycosyl hydrolase family 36 C-terminal" evidence="1">
    <location>
        <begin position="25"/>
        <end position="101"/>
    </location>
</feature>
<dbReference type="Gene3D" id="2.60.40.1180">
    <property type="entry name" value="Golgi alpha-mannosidase II"/>
    <property type="match status" value="1"/>
</dbReference>
<evidence type="ECO:0000313" key="2">
    <source>
        <dbReference type="EMBL" id="AGT32463.1"/>
    </source>
</evidence>
<organism evidence="2 3">
    <name type="scientific">Geobacillus genomosp. 3</name>
    <dbReference type="NCBI Taxonomy" id="1921421"/>
    <lineage>
        <taxon>Bacteria</taxon>
        <taxon>Bacillati</taxon>
        <taxon>Bacillota</taxon>
        <taxon>Bacilli</taxon>
        <taxon>Bacillales</taxon>
        <taxon>Anoxybacillaceae</taxon>
        <taxon>Geobacillus</taxon>
    </lineage>
</organism>
<dbReference type="KEGG" id="gjf:M493_11065"/>
<evidence type="ECO:0000313" key="3">
    <source>
        <dbReference type="Proteomes" id="UP000015500"/>
    </source>
</evidence>
<dbReference type="HOGENOM" id="CLU_2219345_0_0_9"/>
<dbReference type="Pfam" id="PF16874">
    <property type="entry name" value="Glyco_hydro_36C"/>
    <property type="match status" value="1"/>
</dbReference>
<reference evidence="2 3" key="1">
    <citation type="journal article" date="2014" name="Genome Announc.">
        <title>Complete Genome Sequence of the Thermophilic Polychlorinated Biphenyl Degrader Geobacillus sp. Strain JF8 (NBRC 109937).</title>
        <authorList>
            <person name="Shintani M."/>
            <person name="Ohtsubo Y."/>
            <person name="Fukuda K."/>
            <person name="Hosoyama A."/>
            <person name="Ohji S."/>
            <person name="Yamazoe A."/>
            <person name="Fujita N."/>
            <person name="Nagata Y."/>
            <person name="Tsuda M."/>
            <person name="Hatta T."/>
            <person name="Kimbara K."/>
        </authorList>
    </citation>
    <scope>NUCLEOTIDE SEQUENCE [LARGE SCALE GENOMIC DNA]</scope>
    <source>
        <strain evidence="2 3">JF8</strain>
    </source>
</reference>
<dbReference type="InterPro" id="IPR013780">
    <property type="entry name" value="Glyco_hydro_b"/>
</dbReference>
<gene>
    <name evidence="2" type="ORF">M493_11065</name>
</gene>
<dbReference type="EMBL" id="CP006254">
    <property type="protein sequence ID" value="AGT32463.1"/>
    <property type="molecule type" value="Genomic_DNA"/>
</dbReference>
<evidence type="ECO:0000259" key="1">
    <source>
        <dbReference type="Pfam" id="PF16874"/>
    </source>
</evidence>
<dbReference type="PATRIC" id="fig|1345697.3.peg.2139"/>
<name>S5ZPR2_GEOG3</name>
<sequence length="106" mass="12079">MYKDVRRLVQFGTFYRLLSPFEGNETAWMFVSEDQSEALVAYFRVLAEANAPLSHLRLKGLDPSQDYEIEGLGVYGGDELMYAGVAVPHRSGDFISTVWRLKTVQR</sequence>
<proteinExistence type="predicted"/>
<dbReference type="AlphaFoldDB" id="S5ZPR2"/>
<dbReference type="InterPro" id="IPR031705">
    <property type="entry name" value="Glyco_hydro_36_C"/>
</dbReference>
<protein>
    <recommendedName>
        <fullName evidence="1">Glycosyl hydrolase family 36 C-terminal domain-containing protein</fullName>
    </recommendedName>
</protein>
<keyword evidence="3" id="KW-1185">Reference proteome</keyword>
<dbReference type="Proteomes" id="UP000015500">
    <property type="component" value="Chromosome"/>
</dbReference>
<dbReference type="STRING" id="1921421.M493_11065"/>
<accession>S5ZPR2</accession>